<gene>
    <name evidence="1" type="ORF">Pan189_27930</name>
</gene>
<keyword evidence="2" id="KW-1185">Reference proteome</keyword>
<dbReference type="Gene3D" id="1.10.10.10">
    <property type="entry name" value="Winged helix-like DNA-binding domain superfamily/Winged helix DNA-binding domain"/>
    <property type="match status" value="1"/>
</dbReference>
<sequence>MVLQERDIEVLAALARYFLLNSRQIREHCFPDDSSGRITRRRLSKMTRDGYVRKRALQVVGPADGAASPVYHLTSTGREFLAGHFDDEMLLAKPVEPSQPQHLFHYVAVAETHRLFDRATKSQEGEVQLTRWVHEDEYLNPEETDRKKRRMLRTDFDGPRKVFCIPDAAFVISYHDQHAVIYLEQDRDTFFHDRVAARKSPGYRLLSEREGHRRHFPETTLAFFFVLFVAPSRKRADQLRRAFAKKNAEHDVRRVYRFAAFDELNETNLFFEPLLGCCHHDDRVPLIKRVGEEAAP</sequence>
<dbReference type="InterPro" id="IPR036388">
    <property type="entry name" value="WH-like_DNA-bd_sf"/>
</dbReference>
<dbReference type="AlphaFoldDB" id="A0A517R3H3"/>
<protein>
    <recommendedName>
        <fullName evidence="3">Replication-relaxation</fullName>
    </recommendedName>
</protein>
<reference evidence="1 2" key="1">
    <citation type="submission" date="2019-02" db="EMBL/GenBank/DDBJ databases">
        <title>Deep-cultivation of Planctomycetes and their phenomic and genomic characterization uncovers novel biology.</title>
        <authorList>
            <person name="Wiegand S."/>
            <person name="Jogler M."/>
            <person name="Boedeker C."/>
            <person name="Pinto D."/>
            <person name="Vollmers J."/>
            <person name="Rivas-Marin E."/>
            <person name="Kohn T."/>
            <person name="Peeters S.H."/>
            <person name="Heuer A."/>
            <person name="Rast P."/>
            <person name="Oberbeckmann S."/>
            <person name="Bunk B."/>
            <person name="Jeske O."/>
            <person name="Meyerdierks A."/>
            <person name="Storesund J.E."/>
            <person name="Kallscheuer N."/>
            <person name="Luecker S."/>
            <person name="Lage O.M."/>
            <person name="Pohl T."/>
            <person name="Merkel B.J."/>
            <person name="Hornburger P."/>
            <person name="Mueller R.-W."/>
            <person name="Bruemmer F."/>
            <person name="Labrenz M."/>
            <person name="Spormann A.M."/>
            <person name="Op den Camp H."/>
            <person name="Overmann J."/>
            <person name="Amann R."/>
            <person name="Jetten M.S.M."/>
            <person name="Mascher T."/>
            <person name="Medema M.H."/>
            <person name="Devos D.P."/>
            <person name="Kaster A.-K."/>
            <person name="Ovreas L."/>
            <person name="Rohde M."/>
            <person name="Galperin M.Y."/>
            <person name="Jogler C."/>
        </authorList>
    </citation>
    <scope>NUCLEOTIDE SEQUENCE [LARGE SCALE GENOMIC DNA]</scope>
    <source>
        <strain evidence="1 2">Pan189</strain>
    </source>
</reference>
<dbReference type="EMBL" id="CP036268">
    <property type="protein sequence ID" value="QDT38400.1"/>
    <property type="molecule type" value="Genomic_DNA"/>
</dbReference>
<proteinExistence type="predicted"/>
<dbReference type="Pfam" id="PF13814">
    <property type="entry name" value="Replic_Relax"/>
    <property type="match status" value="1"/>
</dbReference>
<organism evidence="1 2">
    <name type="scientific">Stratiformator vulcanicus</name>
    <dbReference type="NCBI Taxonomy" id="2527980"/>
    <lineage>
        <taxon>Bacteria</taxon>
        <taxon>Pseudomonadati</taxon>
        <taxon>Planctomycetota</taxon>
        <taxon>Planctomycetia</taxon>
        <taxon>Planctomycetales</taxon>
        <taxon>Planctomycetaceae</taxon>
        <taxon>Stratiformator</taxon>
    </lineage>
</organism>
<evidence type="ECO:0000313" key="1">
    <source>
        <dbReference type="EMBL" id="QDT38400.1"/>
    </source>
</evidence>
<dbReference type="Proteomes" id="UP000317318">
    <property type="component" value="Chromosome"/>
</dbReference>
<name>A0A517R3H3_9PLAN</name>
<evidence type="ECO:0000313" key="2">
    <source>
        <dbReference type="Proteomes" id="UP000317318"/>
    </source>
</evidence>
<evidence type="ECO:0008006" key="3">
    <source>
        <dbReference type="Google" id="ProtNLM"/>
    </source>
</evidence>
<dbReference type="RefSeq" id="WP_310820469.1">
    <property type="nucleotide sequence ID" value="NZ_CP036268.1"/>
</dbReference>
<dbReference type="KEGG" id="svp:Pan189_27930"/>
<accession>A0A517R3H3</accession>
<dbReference type="InterPro" id="IPR025855">
    <property type="entry name" value="Replic_Relax"/>
</dbReference>